<dbReference type="Proteomes" id="UP001212841">
    <property type="component" value="Unassembled WGS sequence"/>
</dbReference>
<feature type="compositionally biased region" description="Basic and acidic residues" evidence="3">
    <location>
        <begin position="42"/>
        <end position="51"/>
    </location>
</feature>
<evidence type="ECO:0008006" key="6">
    <source>
        <dbReference type="Google" id="ProtNLM"/>
    </source>
</evidence>
<organism evidence="4 5">
    <name type="scientific">Rhizophlyctis rosea</name>
    <dbReference type="NCBI Taxonomy" id="64517"/>
    <lineage>
        <taxon>Eukaryota</taxon>
        <taxon>Fungi</taxon>
        <taxon>Fungi incertae sedis</taxon>
        <taxon>Chytridiomycota</taxon>
        <taxon>Chytridiomycota incertae sedis</taxon>
        <taxon>Chytridiomycetes</taxon>
        <taxon>Rhizophlyctidales</taxon>
        <taxon>Rhizophlyctidaceae</taxon>
        <taxon>Rhizophlyctis</taxon>
    </lineage>
</organism>
<dbReference type="InterPro" id="IPR039902">
    <property type="entry name" value="CCDC148/CCDC112"/>
</dbReference>
<sequence length="603" mass="69917">MPADVDVLLIKLNRSHLPAARSPVGGKAALNKLKNSTRGMGKKLEKLEQSSKDQAATTSLRKHRAVWADELARLERWRREIHDDISAFAAHGGRGDDDVLKVADVFEEMDCLGSGQTQLQEGGTSHDPLNVVFGALRRRLAEINDKIQEALAFVKAARQKLEDQTCSQSAMSALLASREYLNTLQKELDDQYAEIQADMRSTTPLTKTTTVFDEDITDPWIVYHDDILRFSDLHCVDEEVEAERRSTFASILEWYKHRMADLQSTYPDVIHDPYDGWTEDDHIRFCKIRDEYATEIHRRHLLVLERLRMEFPGVCRNELLRHEDMSSRSASYQAQKQSIRKAFKGRIAQCIEMTKEVYQEATKLHQQYQSTQSERLNQLSKLAKEHDQLRIWREQKIAQLKILEAQRAKEMEDKLAKAAEEHRKEEHRRHQDKQRIKFFHDEQNRQSLLQTQMLEKIRAAEEAERIEQSKYNEERSQYRHTKVLAKIEERRKSVEALEAAKMESLRRLEALRESVAVHADSDWERILSDTKAVSHAKEAVEEPPLFKNNSFTVEHVLKDRRAKLALALHDRGLSHNSYAREMLQSLGPAGPVRRDMKSTVNFS</sequence>
<accession>A0AAD5X981</accession>
<proteinExistence type="predicted"/>
<feature type="coiled-coil region" evidence="2">
    <location>
        <begin position="393"/>
        <end position="428"/>
    </location>
</feature>
<evidence type="ECO:0000256" key="3">
    <source>
        <dbReference type="SAM" id="MobiDB-lite"/>
    </source>
</evidence>
<protein>
    <recommendedName>
        <fullName evidence="6">Coiled-coil domain-containing protein 148</fullName>
    </recommendedName>
</protein>
<dbReference type="PANTHER" id="PTHR21549">
    <property type="entry name" value="MUTATED IN BLADDER CANCER 1"/>
    <property type="match status" value="1"/>
</dbReference>
<evidence type="ECO:0000256" key="1">
    <source>
        <dbReference type="ARBA" id="ARBA00023054"/>
    </source>
</evidence>
<keyword evidence="5" id="KW-1185">Reference proteome</keyword>
<dbReference type="EMBL" id="JADGJD010000052">
    <property type="protein sequence ID" value="KAJ3055938.1"/>
    <property type="molecule type" value="Genomic_DNA"/>
</dbReference>
<reference evidence="4" key="1">
    <citation type="submission" date="2020-05" db="EMBL/GenBank/DDBJ databases">
        <title>Phylogenomic resolution of chytrid fungi.</title>
        <authorList>
            <person name="Stajich J.E."/>
            <person name="Amses K."/>
            <person name="Simmons R."/>
            <person name="Seto K."/>
            <person name="Myers J."/>
            <person name="Bonds A."/>
            <person name="Quandt C.A."/>
            <person name="Barry K."/>
            <person name="Liu P."/>
            <person name="Grigoriev I."/>
            <person name="Longcore J.E."/>
            <person name="James T.Y."/>
        </authorList>
    </citation>
    <scope>NUCLEOTIDE SEQUENCE</scope>
    <source>
        <strain evidence="4">JEL0318</strain>
    </source>
</reference>
<comment type="caution">
    <text evidence="4">The sequence shown here is derived from an EMBL/GenBank/DDBJ whole genome shotgun (WGS) entry which is preliminary data.</text>
</comment>
<gene>
    <name evidence="4" type="ORF">HK097_008647</name>
</gene>
<evidence type="ECO:0000256" key="2">
    <source>
        <dbReference type="SAM" id="Coils"/>
    </source>
</evidence>
<keyword evidence="1 2" id="KW-0175">Coiled coil</keyword>
<name>A0AAD5X981_9FUNG</name>
<dbReference type="AlphaFoldDB" id="A0AAD5X981"/>
<evidence type="ECO:0000313" key="5">
    <source>
        <dbReference type="Proteomes" id="UP001212841"/>
    </source>
</evidence>
<feature type="region of interest" description="Disordered" evidence="3">
    <location>
        <begin position="35"/>
        <end position="56"/>
    </location>
</feature>
<dbReference type="PANTHER" id="PTHR21549:SF1">
    <property type="entry name" value="COILED-COIL DOMAIN-CONTAINING PROTEIN 148"/>
    <property type="match status" value="1"/>
</dbReference>
<evidence type="ECO:0000313" key="4">
    <source>
        <dbReference type="EMBL" id="KAJ3055938.1"/>
    </source>
</evidence>